<dbReference type="GO" id="GO:0030170">
    <property type="term" value="F:pyridoxal phosphate binding"/>
    <property type="evidence" value="ECO:0007669"/>
    <property type="project" value="UniProtKB-UniRule"/>
</dbReference>
<reference evidence="11 12" key="1">
    <citation type="journal article" date="2012" name="J. Bacteriol.">
        <title>Genome sequence of Rhizobium grahamii CCGE502, a broad-host-range symbiont with low nodulation competitiveness in Phaseolus vulgaris.</title>
        <authorList>
            <person name="Althabegoiti M.J."/>
            <person name="Lozano L."/>
            <person name="Torres-Tejerizo G."/>
            <person name="Ormeno-Orrillo E."/>
            <person name="Rogel M.A."/>
            <person name="Gonzalez V."/>
            <person name="Martinez-Romero E."/>
        </authorList>
    </citation>
    <scope>NUCLEOTIDE SEQUENCE [LARGE SCALE GENOMIC DNA]</scope>
    <source>
        <strain evidence="11 12">CCGE 502</strain>
    </source>
</reference>
<dbReference type="InterPro" id="IPR001608">
    <property type="entry name" value="Ala_racemase_N"/>
</dbReference>
<dbReference type="PANTHER" id="PTHR30511:SF0">
    <property type="entry name" value="ALANINE RACEMASE, CATABOLIC-RELATED"/>
    <property type="match status" value="1"/>
</dbReference>
<dbReference type="GO" id="GO:0030632">
    <property type="term" value="P:D-alanine biosynthetic process"/>
    <property type="evidence" value="ECO:0007669"/>
    <property type="project" value="UniProtKB-UniRule"/>
</dbReference>
<accession>S3HE84</accession>
<sequence>MRPRTRLSVDLSAIEYNFQAVRRLVGKKVGVSAVVKSDAYGLGLDPIVSSLASVGCQSFFVADVREAVRIRRRLPEPEIFVLDGFRPSRKMQYRSDRLVPVCNTLSEARAVSSTGVSYAINLETGLSRLGLNQPDTCRFMHLNQPCPVLVMSHLACADDLRHPLNRLQRDRFIGMAGLLGDVRRSLVASSGLGLGEAYHFDQVRIGSAIFGIGGANFNPNPFLPVVRLRARIVDTRLFPAGATIGYMATFRTQRPSWIAVIAAGYAHGLPWSLANRMSVEIGSHRAPVVGRVSMEYAAVDVTGIPAAVRRQGLWVELVSTSQPVENLAGAAATIPQEILTRLGRSSQRNYRTNSPGEQT</sequence>
<feature type="active site" description="Proton acceptor; specific for L-alanine" evidence="7">
    <location>
        <position position="246"/>
    </location>
</feature>
<evidence type="ECO:0000256" key="4">
    <source>
        <dbReference type="ARBA" id="ARBA00013089"/>
    </source>
</evidence>
<protein>
    <recommendedName>
        <fullName evidence="4 7">Alanine racemase</fullName>
        <ecNumber evidence="4 7">5.1.1.1</ecNumber>
    </recommendedName>
</protein>
<dbReference type="SMART" id="SM01005">
    <property type="entry name" value="Ala_racemase_C"/>
    <property type="match status" value="1"/>
</dbReference>
<evidence type="ECO:0000313" key="12">
    <source>
        <dbReference type="Proteomes" id="UP000014411"/>
    </source>
</evidence>
<feature type="binding site" evidence="7 9">
    <location>
        <position position="294"/>
    </location>
    <ligand>
        <name>substrate</name>
    </ligand>
</feature>
<organism evidence="11 12">
    <name type="scientific">Rhizobium grahamii CCGE 502</name>
    <dbReference type="NCBI Taxonomy" id="990285"/>
    <lineage>
        <taxon>Bacteria</taxon>
        <taxon>Pseudomonadati</taxon>
        <taxon>Pseudomonadota</taxon>
        <taxon>Alphaproteobacteria</taxon>
        <taxon>Hyphomicrobiales</taxon>
        <taxon>Rhizobiaceae</taxon>
        <taxon>Rhizobium/Agrobacterium group</taxon>
        <taxon>Rhizobium</taxon>
    </lineage>
</organism>
<dbReference type="InterPro" id="IPR029066">
    <property type="entry name" value="PLP-binding_barrel"/>
</dbReference>
<evidence type="ECO:0000256" key="1">
    <source>
        <dbReference type="ARBA" id="ARBA00000316"/>
    </source>
</evidence>
<evidence type="ECO:0000313" key="11">
    <source>
        <dbReference type="EMBL" id="EPE97039.1"/>
    </source>
</evidence>
<dbReference type="InterPro" id="IPR011079">
    <property type="entry name" value="Ala_racemase_C"/>
</dbReference>
<evidence type="ECO:0000256" key="9">
    <source>
        <dbReference type="PIRSR" id="PIRSR600821-52"/>
    </source>
</evidence>
<comment type="catalytic activity">
    <reaction evidence="1 7">
        <text>L-alanine = D-alanine</text>
        <dbReference type="Rhea" id="RHEA:20249"/>
        <dbReference type="ChEBI" id="CHEBI:57416"/>
        <dbReference type="ChEBI" id="CHEBI:57972"/>
        <dbReference type="EC" id="5.1.1.1"/>
    </reaction>
</comment>
<dbReference type="Pfam" id="PF01168">
    <property type="entry name" value="Ala_racemase_N"/>
    <property type="match status" value="1"/>
</dbReference>
<dbReference type="PRINTS" id="PR00992">
    <property type="entry name" value="ALARACEMASE"/>
</dbReference>
<dbReference type="GO" id="GO:0005829">
    <property type="term" value="C:cytosol"/>
    <property type="evidence" value="ECO:0007669"/>
    <property type="project" value="TreeGrafter"/>
</dbReference>
<dbReference type="CDD" id="cd00430">
    <property type="entry name" value="PLPDE_III_AR"/>
    <property type="match status" value="1"/>
</dbReference>
<dbReference type="eggNOG" id="COG0787">
    <property type="taxonomic scope" value="Bacteria"/>
</dbReference>
<feature type="modified residue" description="N6-(pyridoxal phosphate)lysine" evidence="7 8">
    <location>
        <position position="36"/>
    </location>
</feature>
<evidence type="ECO:0000256" key="2">
    <source>
        <dbReference type="ARBA" id="ARBA00001933"/>
    </source>
</evidence>
<dbReference type="EMBL" id="AEYE02000017">
    <property type="protein sequence ID" value="EPE97039.1"/>
    <property type="molecule type" value="Genomic_DNA"/>
</dbReference>
<dbReference type="PANTHER" id="PTHR30511">
    <property type="entry name" value="ALANINE RACEMASE"/>
    <property type="match status" value="1"/>
</dbReference>
<feature type="binding site" evidence="7 9">
    <location>
        <position position="128"/>
    </location>
    <ligand>
        <name>substrate</name>
    </ligand>
</feature>
<dbReference type="EC" id="5.1.1.1" evidence="4 7"/>
<dbReference type="InterPro" id="IPR009006">
    <property type="entry name" value="Ala_racemase/Decarboxylase_C"/>
</dbReference>
<dbReference type="GO" id="GO:0008784">
    <property type="term" value="F:alanine racemase activity"/>
    <property type="evidence" value="ECO:0007669"/>
    <property type="project" value="UniProtKB-UniRule"/>
</dbReference>
<evidence type="ECO:0000256" key="8">
    <source>
        <dbReference type="PIRSR" id="PIRSR600821-50"/>
    </source>
</evidence>
<name>S3HE84_9HYPH</name>
<proteinExistence type="inferred from homology"/>
<dbReference type="Gene3D" id="2.40.37.10">
    <property type="entry name" value="Lyase, Ornithine Decarboxylase, Chain A, domain 1"/>
    <property type="match status" value="1"/>
</dbReference>
<dbReference type="Pfam" id="PF00842">
    <property type="entry name" value="Ala_racemase_C"/>
    <property type="match status" value="1"/>
</dbReference>
<evidence type="ECO:0000256" key="7">
    <source>
        <dbReference type="HAMAP-Rule" id="MF_01201"/>
    </source>
</evidence>
<dbReference type="Gene3D" id="3.20.20.10">
    <property type="entry name" value="Alanine racemase"/>
    <property type="match status" value="1"/>
</dbReference>
<comment type="function">
    <text evidence="7">Catalyzes the interconversion of L-alanine and D-alanine. May also act on other amino acids.</text>
</comment>
<dbReference type="SUPFAM" id="SSF51419">
    <property type="entry name" value="PLP-binding barrel"/>
    <property type="match status" value="1"/>
</dbReference>
<dbReference type="Proteomes" id="UP000014411">
    <property type="component" value="Unassembled WGS sequence"/>
</dbReference>
<evidence type="ECO:0000256" key="6">
    <source>
        <dbReference type="ARBA" id="ARBA00023235"/>
    </source>
</evidence>
<dbReference type="HOGENOM" id="CLU_028393_1_1_5"/>
<dbReference type="RefSeq" id="WP_016555352.1">
    <property type="nucleotide sequence ID" value="NZ_AEYE02000017.1"/>
</dbReference>
<dbReference type="SUPFAM" id="SSF50621">
    <property type="entry name" value="Alanine racemase C-terminal domain-like"/>
    <property type="match status" value="1"/>
</dbReference>
<dbReference type="AlphaFoldDB" id="S3HE84"/>
<evidence type="ECO:0000256" key="5">
    <source>
        <dbReference type="ARBA" id="ARBA00022898"/>
    </source>
</evidence>
<gene>
    <name evidence="11" type="ORF">RGCCGE502_16785</name>
</gene>
<comment type="similarity">
    <text evidence="3 7">Belongs to the alanine racemase family.</text>
</comment>
<dbReference type="NCBIfam" id="TIGR00492">
    <property type="entry name" value="alr"/>
    <property type="match status" value="1"/>
</dbReference>
<dbReference type="UniPathway" id="UPA00042">
    <property type="reaction ID" value="UER00497"/>
</dbReference>
<comment type="cofactor">
    <cofactor evidence="2 7 8">
        <name>pyridoxal 5'-phosphate</name>
        <dbReference type="ChEBI" id="CHEBI:597326"/>
    </cofactor>
</comment>
<dbReference type="PROSITE" id="PS00395">
    <property type="entry name" value="ALANINE_RACEMASE"/>
    <property type="match status" value="1"/>
</dbReference>
<feature type="domain" description="Alanine racemase C-terminal" evidence="10">
    <location>
        <begin position="225"/>
        <end position="351"/>
    </location>
</feature>
<dbReference type="HAMAP" id="MF_01201">
    <property type="entry name" value="Ala_racemase"/>
    <property type="match status" value="1"/>
</dbReference>
<comment type="caution">
    <text evidence="11">The sequence shown here is derived from an EMBL/GenBank/DDBJ whole genome shotgun (WGS) entry which is preliminary data.</text>
</comment>
<dbReference type="InterPro" id="IPR020622">
    <property type="entry name" value="Ala_racemase_pyridoxalP-BS"/>
</dbReference>
<dbReference type="STRING" id="990285.RGCCGE502_16785"/>
<evidence type="ECO:0000259" key="10">
    <source>
        <dbReference type="SMART" id="SM01005"/>
    </source>
</evidence>
<keyword evidence="6 7" id="KW-0413">Isomerase</keyword>
<feature type="active site" description="Proton acceptor; specific for D-alanine" evidence="7">
    <location>
        <position position="36"/>
    </location>
</feature>
<evidence type="ECO:0000256" key="3">
    <source>
        <dbReference type="ARBA" id="ARBA00007880"/>
    </source>
</evidence>
<keyword evidence="12" id="KW-1185">Reference proteome</keyword>
<keyword evidence="5 7" id="KW-0663">Pyridoxal phosphate</keyword>
<comment type="pathway">
    <text evidence="7">Amino-acid biosynthesis; D-alanine biosynthesis; D-alanine from L-alanine: step 1/1.</text>
</comment>
<dbReference type="InterPro" id="IPR000821">
    <property type="entry name" value="Ala_racemase"/>
</dbReference>